<evidence type="ECO:0000313" key="8">
    <source>
        <dbReference type="EMBL" id="OEH48094.1"/>
    </source>
</evidence>
<dbReference type="PATRIC" id="fig|45071.6.peg.991"/>
<gene>
    <name evidence="8" type="primary">ydjZ_2</name>
    <name evidence="8" type="ORF">lpari_00893</name>
</gene>
<proteinExistence type="inferred from homology"/>
<comment type="caution">
    <text evidence="8">The sequence shown here is derived from an EMBL/GenBank/DDBJ whole genome shotgun (WGS) entry which is preliminary data.</text>
</comment>
<keyword evidence="5 6" id="KW-0472">Membrane</keyword>
<feature type="transmembrane region" description="Helical" evidence="6">
    <location>
        <begin position="150"/>
        <end position="169"/>
    </location>
</feature>
<feature type="transmembrane region" description="Helical" evidence="6">
    <location>
        <begin position="82"/>
        <end position="105"/>
    </location>
</feature>
<keyword evidence="9" id="KW-1185">Reference proteome</keyword>
<dbReference type="EMBL" id="LSOG01000029">
    <property type="protein sequence ID" value="OEH48094.1"/>
    <property type="molecule type" value="Genomic_DNA"/>
</dbReference>
<dbReference type="InterPro" id="IPR015414">
    <property type="entry name" value="TMEM64"/>
</dbReference>
<dbReference type="Pfam" id="PF09335">
    <property type="entry name" value="VTT_dom"/>
    <property type="match status" value="1"/>
</dbReference>
<sequence>MKINLGFRWLKWAAILVLIAVAWFFQHEIPALIHWLRSFGPLAVIGFFLLYCFASLLFLPNLPIILAAGALFGFYWGLVLNLLSALLSAVIAFMISRHVGLAWLSGKKKQQLDGWLKRVDSYGWKSLALCRLIPFLPCAIINYGYGFTQIRTSVFMLTSFIFFIPLKVVETYCGYLSAHF</sequence>
<dbReference type="AlphaFoldDB" id="A0A1E5JU72"/>
<dbReference type="RefSeq" id="WP_058516822.1">
    <property type="nucleotide sequence ID" value="NZ_LNYQ01000012.1"/>
</dbReference>
<evidence type="ECO:0000313" key="9">
    <source>
        <dbReference type="Proteomes" id="UP000095229"/>
    </source>
</evidence>
<dbReference type="Proteomes" id="UP000095229">
    <property type="component" value="Unassembled WGS sequence"/>
</dbReference>
<comment type="similarity">
    <text evidence="6">Belongs to the TVP38/TMEM64 family.</text>
</comment>
<evidence type="ECO:0000256" key="4">
    <source>
        <dbReference type="ARBA" id="ARBA00022989"/>
    </source>
</evidence>
<evidence type="ECO:0000256" key="6">
    <source>
        <dbReference type="RuleBase" id="RU366058"/>
    </source>
</evidence>
<dbReference type="PANTHER" id="PTHR12677">
    <property type="entry name" value="GOLGI APPARATUS MEMBRANE PROTEIN TVP38-RELATED"/>
    <property type="match status" value="1"/>
</dbReference>
<evidence type="ECO:0000256" key="3">
    <source>
        <dbReference type="ARBA" id="ARBA00022692"/>
    </source>
</evidence>
<keyword evidence="4 6" id="KW-1133">Transmembrane helix</keyword>
<evidence type="ECO:0000256" key="5">
    <source>
        <dbReference type="ARBA" id="ARBA00023136"/>
    </source>
</evidence>
<comment type="subcellular location">
    <subcellularLocation>
        <location evidence="1 6">Cell membrane</location>
        <topology evidence="1 6">Multi-pass membrane protein</topology>
    </subcellularLocation>
</comment>
<keyword evidence="3 6" id="KW-0812">Transmembrane</keyword>
<dbReference type="GO" id="GO:0005886">
    <property type="term" value="C:plasma membrane"/>
    <property type="evidence" value="ECO:0007669"/>
    <property type="project" value="UniProtKB-SubCell"/>
</dbReference>
<evidence type="ECO:0000256" key="1">
    <source>
        <dbReference type="ARBA" id="ARBA00004651"/>
    </source>
</evidence>
<dbReference type="OrthoDB" id="9800167at2"/>
<dbReference type="InterPro" id="IPR032816">
    <property type="entry name" value="VTT_dom"/>
</dbReference>
<accession>A0A1E5JU72</accession>
<protein>
    <recommendedName>
        <fullName evidence="6">TVP38/TMEM64 family membrane protein</fullName>
    </recommendedName>
</protein>
<comment type="caution">
    <text evidence="6">Lacks conserved residue(s) required for the propagation of feature annotation.</text>
</comment>
<keyword evidence="2 6" id="KW-1003">Cell membrane</keyword>
<reference evidence="8 9" key="1">
    <citation type="submission" date="2016-02" db="EMBL/GenBank/DDBJ databases">
        <title>Secondary metabolites in Legionella.</title>
        <authorList>
            <person name="Tobias N.J."/>
            <person name="Bode H.B."/>
        </authorList>
    </citation>
    <scope>NUCLEOTIDE SEQUENCE [LARGE SCALE GENOMIC DNA]</scope>
    <source>
        <strain evidence="8 9">DSM 19216</strain>
    </source>
</reference>
<feature type="transmembrane region" description="Helical" evidence="6">
    <location>
        <begin position="9"/>
        <end position="26"/>
    </location>
</feature>
<dbReference type="PANTHER" id="PTHR12677:SF59">
    <property type="entry name" value="GOLGI APPARATUS MEMBRANE PROTEIN TVP38-RELATED"/>
    <property type="match status" value="1"/>
</dbReference>
<evidence type="ECO:0000256" key="2">
    <source>
        <dbReference type="ARBA" id="ARBA00022475"/>
    </source>
</evidence>
<dbReference type="STRING" id="45071.Lpar_0923"/>
<feature type="domain" description="VTT" evidence="7">
    <location>
        <begin position="59"/>
        <end position="175"/>
    </location>
</feature>
<feature type="transmembrane region" description="Helical" evidence="6">
    <location>
        <begin position="126"/>
        <end position="144"/>
    </location>
</feature>
<organism evidence="8 9">
    <name type="scientific">Legionella parisiensis</name>
    <dbReference type="NCBI Taxonomy" id="45071"/>
    <lineage>
        <taxon>Bacteria</taxon>
        <taxon>Pseudomonadati</taxon>
        <taxon>Pseudomonadota</taxon>
        <taxon>Gammaproteobacteria</taxon>
        <taxon>Legionellales</taxon>
        <taxon>Legionellaceae</taxon>
        <taxon>Legionella</taxon>
    </lineage>
</organism>
<name>A0A1E5JU72_9GAMM</name>
<evidence type="ECO:0000259" key="7">
    <source>
        <dbReference type="Pfam" id="PF09335"/>
    </source>
</evidence>